<feature type="transmembrane region" description="Helical" evidence="6">
    <location>
        <begin position="216"/>
        <end position="237"/>
    </location>
</feature>
<evidence type="ECO:0000256" key="1">
    <source>
        <dbReference type="ARBA" id="ARBA00004651"/>
    </source>
</evidence>
<protein>
    <recommendedName>
        <fullName evidence="9">MFS transporter</fullName>
    </recommendedName>
</protein>
<accession>A0ABQ5QZ53</accession>
<evidence type="ECO:0008006" key="9">
    <source>
        <dbReference type="Google" id="ProtNLM"/>
    </source>
</evidence>
<keyword evidence="8" id="KW-1185">Reference proteome</keyword>
<feature type="transmembrane region" description="Helical" evidence="6">
    <location>
        <begin position="372"/>
        <end position="390"/>
    </location>
</feature>
<evidence type="ECO:0000256" key="5">
    <source>
        <dbReference type="ARBA" id="ARBA00023136"/>
    </source>
</evidence>
<dbReference type="PANTHER" id="PTHR23513:SF18">
    <property type="entry name" value="INTEGRAL MEMBRANE PROTEIN"/>
    <property type="match status" value="1"/>
</dbReference>
<reference evidence="7" key="1">
    <citation type="submission" date="2022-12" db="EMBL/GenBank/DDBJ databases">
        <title>New Phytohabitans aurantiacus sp. RD004123 nov., an actinomycete isolated from soil.</title>
        <authorList>
            <person name="Triningsih D.W."/>
            <person name="Harunari E."/>
            <person name="Igarashi Y."/>
        </authorList>
    </citation>
    <scope>NUCLEOTIDE SEQUENCE</scope>
    <source>
        <strain evidence="7">RD004123</strain>
    </source>
</reference>
<feature type="transmembrane region" description="Helical" evidence="6">
    <location>
        <begin position="53"/>
        <end position="70"/>
    </location>
</feature>
<organism evidence="7 8">
    <name type="scientific">Phytohabitans aurantiacus</name>
    <dbReference type="NCBI Taxonomy" id="3016789"/>
    <lineage>
        <taxon>Bacteria</taxon>
        <taxon>Bacillati</taxon>
        <taxon>Actinomycetota</taxon>
        <taxon>Actinomycetes</taxon>
        <taxon>Micromonosporales</taxon>
        <taxon>Micromonosporaceae</taxon>
    </lineage>
</organism>
<feature type="transmembrane region" description="Helical" evidence="6">
    <location>
        <begin position="290"/>
        <end position="315"/>
    </location>
</feature>
<dbReference type="Proteomes" id="UP001144280">
    <property type="component" value="Unassembled WGS sequence"/>
</dbReference>
<dbReference type="Gene3D" id="1.20.1250.20">
    <property type="entry name" value="MFS general substrate transporter like domains"/>
    <property type="match status" value="2"/>
</dbReference>
<proteinExistence type="predicted"/>
<evidence type="ECO:0000256" key="2">
    <source>
        <dbReference type="ARBA" id="ARBA00022475"/>
    </source>
</evidence>
<dbReference type="SUPFAM" id="SSF103473">
    <property type="entry name" value="MFS general substrate transporter"/>
    <property type="match status" value="1"/>
</dbReference>
<feature type="transmembrane region" description="Helical" evidence="6">
    <location>
        <begin position="20"/>
        <end position="41"/>
    </location>
</feature>
<evidence type="ECO:0000256" key="3">
    <source>
        <dbReference type="ARBA" id="ARBA00022692"/>
    </source>
</evidence>
<dbReference type="InterPro" id="IPR036259">
    <property type="entry name" value="MFS_trans_sf"/>
</dbReference>
<dbReference type="EMBL" id="BSDI01000023">
    <property type="protein sequence ID" value="GLH99439.1"/>
    <property type="molecule type" value="Genomic_DNA"/>
</dbReference>
<gene>
    <name evidence="7" type="ORF">Pa4123_47150</name>
</gene>
<evidence type="ECO:0000256" key="6">
    <source>
        <dbReference type="SAM" id="Phobius"/>
    </source>
</evidence>
<evidence type="ECO:0000313" key="7">
    <source>
        <dbReference type="EMBL" id="GLH99439.1"/>
    </source>
</evidence>
<keyword evidence="2" id="KW-1003">Cell membrane</keyword>
<keyword evidence="3 6" id="KW-0812">Transmembrane</keyword>
<dbReference type="RefSeq" id="WP_281899091.1">
    <property type="nucleotide sequence ID" value="NZ_BSDI01000023.1"/>
</dbReference>
<dbReference type="Pfam" id="PF07690">
    <property type="entry name" value="MFS_1"/>
    <property type="match status" value="1"/>
</dbReference>
<sequence length="399" mass="41085">MTRQAALGTRPRVSTPVRRAAAIALLGNSSDTFVLFLLLWVAQPQGWSPSQTALVVLVLRLPILISGVLIGRCIDRWGARPLILLDTAVRAGLLLALSASVRSGTVPLAAVFVLGGLASLFSPATYAGVRWLVPRTTPASELPRANATVAVGDQMPLLVGTALVGPAMALTGVRGSLLVAAAMVLSAFLLALRLPTPDPGAVARPTAAHAERPRAWPSRVAAIIALSTVYYLVYGPFETASPGFVRDHLGAGEGTYSLLWAMFGAGALLSLPVAPLLARYRPGLVNGGGALIWGLTMLPLAIVDSAWTAAAVFLVGGLLWGPYTTIETGALQRWVPPGRHGTVFAVQRSLLATATPVGAAIGALALQAVSPVTVLAVSAGCCAAAGAAALSHPDLRRAR</sequence>
<evidence type="ECO:0000256" key="4">
    <source>
        <dbReference type="ARBA" id="ARBA00022989"/>
    </source>
</evidence>
<comment type="subcellular location">
    <subcellularLocation>
        <location evidence="1">Cell membrane</location>
        <topology evidence="1">Multi-pass membrane protein</topology>
    </subcellularLocation>
</comment>
<keyword evidence="5 6" id="KW-0472">Membrane</keyword>
<name>A0ABQ5QZ53_9ACTN</name>
<dbReference type="InterPro" id="IPR011701">
    <property type="entry name" value="MFS"/>
</dbReference>
<feature type="transmembrane region" description="Helical" evidence="6">
    <location>
        <begin position="257"/>
        <end position="278"/>
    </location>
</feature>
<evidence type="ECO:0000313" key="8">
    <source>
        <dbReference type="Proteomes" id="UP001144280"/>
    </source>
</evidence>
<dbReference type="PANTHER" id="PTHR23513">
    <property type="entry name" value="INTEGRAL MEMBRANE EFFLUX PROTEIN-RELATED"/>
    <property type="match status" value="1"/>
</dbReference>
<keyword evidence="4 6" id="KW-1133">Transmembrane helix</keyword>
<feature type="transmembrane region" description="Helical" evidence="6">
    <location>
        <begin position="175"/>
        <end position="195"/>
    </location>
</feature>
<dbReference type="CDD" id="cd06173">
    <property type="entry name" value="MFS_MefA_like"/>
    <property type="match status" value="1"/>
</dbReference>
<comment type="caution">
    <text evidence="7">The sequence shown here is derived from an EMBL/GenBank/DDBJ whole genome shotgun (WGS) entry which is preliminary data.</text>
</comment>